<dbReference type="AlphaFoldDB" id="A0A1X6MWB0"/>
<dbReference type="RefSeq" id="XP_024337435.1">
    <property type="nucleotide sequence ID" value="XM_024483479.1"/>
</dbReference>
<proteinExistence type="predicted"/>
<reference evidence="4 5" key="1">
    <citation type="submission" date="2017-04" db="EMBL/GenBank/DDBJ databases">
        <title>Genome Sequence of the Model Brown-Rot Fungus Postia placenta SB12.</title>
        <authorList>
            <consortium name="DOE Joint Genome Institute"/>
            <person name="Gaskell J."/>
            <person name="Kersten P."/>
            <person name="Larrondo L.F."/>
            <person name="Canessa P."/>
            <person name="Martinez D."/>
            <person name="Hibbett D."/>
            <person name="Schmoll M."/>
            <person name="Kubicek C.P."/>
            <person name="Martinez A.T."/>
            <person name="Yadav J."/>
            <person name="Master E."/>
            <person name="Magnuson J.K."/>
            <person name="James T."/>
            <person name="Yaver D."/>
            <person name="Berka R."/>
            <person name="Labutti K."/>
            <person name="Lipzen A."/>
            <person name="Aerts A."/>
            <person name="Barry K."/>
            <person name="Henrissat B."/>
            <person name="Blanchette R."/>
            <person name="Grigoriev I."/>
            <person name="Cullen D."/>
        </authorList>
    </citation>
    <scope>NUCLEOTIDE SEQUENCE [LARGE SCALE GENOMIC DNA]</scope>
    <source>
        <strain evidence="4 5">MAD-698-R-SB12</strain>
    </source>
</reference>
<keyword evidence="2" id="KW-0274">FAD</keyword>
<sequence>QHVVSYPVSHGSFINFIGFKSYPDAEGSTYPGGKWVQDASVDELRDLFVGWEGEVQEMLQVRLFAHRGRFIAILGTKAKAKLNPTITQDAYILGRLLAHPLTTLTNVKEVLRIYQSVRLPFSNTVLGRARETGRMCEFNHPAYYD</sequence>
<keyword evidence="3" id="KW-0560">Oxidoreductase</keyword>
<dbReference type="Gene3D" id="3.30.9.30">
    <property type="match status" value="1"/>
</dbReference>
<dbReference type="GO" id="GO:0044550">
    <property type="term" value="P:secondary metabolite biosynthetic process"/>
    <property type="evidence" value="ECO:0007669"/>
    <property type="project" value="TreeGrafter"/>
</dbReference>
<evidence type="ECO:0000256" key="2">
    <source>
        <dbReference type="ARBA" id="ARBA00022827"/>
    </source>
</evidence>
<protein>
    <submittedName>
        <fullName evidence="4">Uncharacterized protein</fullName>
    </submittedName>
</protein>
<dbReference type="Proteomes" id="UP000194127">
    <property type="component" value="Unassembled WGS sequence"/>
</dbReference>
<feature type="non-terminal residue" evidence="4">
    <location>
        <position position="1"/>
    </location>
</feature>
<dbReference type="OrthoDB" id="2792632at2759"/>
<keyword evidence="5" id="KW-1185">Reference proteome</keyword>
<organism evidence="4 5">
    <name type="scientific">Postia placenta MAD-698-R-SB12</name>
    <dbReference type="NCBI Taxonomy" id="670580"/>
    <lineage>
        <taxon>Eukaryota</taxon>
        <taxon>Fungi</taxon>
        <taxon>Dikarya</taxon>
        <taxon>Basidiomycota</taxon>
        <taxon>Agaricomycotina</taxon>
        <taxon>Agaricomycetes</taxon>
        <taxon>Polyporales</taxon>
        <taxon>Adustoporiaceae</taxon>
        <taxon>Rhodonia</taxon>
    </lineage>
</organism>
<dbReference type="PANTHER" id="PTHR46720:SF3">
    <property type="entry name" value="FAD-BINDING DOMAIN-CONTAINING PROTEIN-RELATED"/>
    <property type="match status" value="1"/>
</dbReference>
<keyword evidence="1" id="KW-0285">Flavoprotein</keyword>
<evidence type="ECO:0000313" key="5">
    <source>
        <dbReference type="Proteomes" id="UP000194127"/>
    </source>
</evidence>
<evidence type="ECO:0000313" key="4">
    <source>
        <dbReference type="EMBL" id="OSX60641.1"/>
    </source>
</evidence>
<dbReference type="PANTHER" id="PTHR46720">
    <property type="entry name" value="HYDROXYLASE, PUTATIVE (AFU_ORTHOLOGUE AFUA_3G01460)-RELATED"/>
    <property type="match status" value="1"/>
</dbReference>
<feature type="non-terminal residue" evidence="4">
    <location>
        <position position="145"/>
    </location>
</feature>
<dbReference type="SUPFAM" id="SSF54373">
    <property type="entry name" value="FAD-linked reductases, C-terminal domain"/>
    <property type="match status" value="1"/>
</dbReference>
<dbReference type="STRING" id="670580.A0A1X6MWB0"/>
<accession>A0A1X6MWB0</accession>
<dbReference type="GeneID" id="36328428"/>
<dbReference type="GO" id="GO:0016491">
    <property type="term" value="F:oxidoreductase activity"/>
    <property type="evidence" value="ECO:0007669"/>
    <property type="project" value="UniProtKB-KW"/>
</dbReference>
<gene>
    <name evidence="4" type="ORF">POSPLADRAFT_1116951</name>
</gene>
<evidence type="ECO:0000256" key="3">
    <source>
        <dbReference type="ARBA" id="ARBA00023002"/>
    </source>
</evidence>
<dbReference type="InterPro" id="IPR051104">
    <property type="entry name" value="FAD_monoxygenase"/>
</dbReference>
<evidence type="ECO:0000256" key="1">
    <source>
        <dbReference type="ARBA" id="ARBA00022630"/>
    </source>
</evidence>
<name>A0A1X6MWB0_9APHY</name>
<dbReference type="EMBL" id="KZ110600">
    <property type="protein sequence ID" value="OSX60641.1"/>
    <property type="molecule type" value="Genomic_DNA"/>
</dbReference>